<organism evidence="1 2">
    <name type="scientific">[Eubacterium] siraeum</name>
    <dbReference type="NCBI Taxonomy" id="39492"/>
    <lineage>
        <taxon>Bacteria</taxon>
        <taxon>Bacillati</taxon>
        <taxon>Bacillota</taxon>
        <taxon>Clostridia</taxon>
        <taxon>Eubacteriales</taxon>
        <taxon>Oscillospiraceae</taxon>
        <taxon>Oscillospiraceae incertae sedis</taxon>
    </lineage>
</organism>
<accession>A0A174ZWN6</accession>
<dbReference type="Proteomes" id="UP000095662">
    <property type="component" value="Unassembled WGS sequence"/>
</dbReference>
<dbReference type="OrthoDB" id="1936242at2"/>
<protein>
    <recommendedName>
        <fullName evidence="3">N4-gp56 family major capsid protein</fullName>
    </recommendedName>
</protein>
<dbReference type="InterPro" id="IPR025267">
    <property type="entry name" value="ORF017-like"/>
</dbReference>
<proteinExistence type="predicted"/>
<evidence type="ECO:0000313" key="2">
    <source>
        <dbReference type="Proteomes" id="UP000095662"/>
    </source>
</evidence>
<gene>
    <name evidence="1" type="ORF">ERS852540_02378</name>
</gene>
<dbReference type="NCBIfam" id="TIGR04387">
    <property type="entry name" value="capsid_maj_N4"/>
    <property type="match status" value="2"/>
</dbReference>
<evidence type="ECO:0008006" key="3">
    <source>
        <dbReference type="Google" id="ProtNLM"/>
    </source>
</evidence>
<reference evidence="1 2" key="1">
    <citation type="submission" date="2015-09" db="EMBL/GenBank/DDBJ databases">
        <authorList>
            <consortium name="Pathogen Informatics"/>
        </authorList>
    </citation>
    <scope>NUCLEOTIDE SEQUENCE [LARGE SCALE GENOMIC DNA]</scope>
    <source>
        <strain evidence="1 2">2789STDY5834928</strain>
    </source>
</reference>
<dbReference type="Pfam" id="PF13252">
    <property type="entry name" value="Phage_capsid_3"/>
    <property type="match status" value="1"/>
</dbReference>
<name>A0A174ZWN6_9FIRM</name>
<dbReference type="AlphaFoldDB" id="A0A174ZWN6"/>
<sequence length="375" mass="40913">MKMREVKLNLFDVQTTGQASLSAEMKTFYENTLIDMAEPKLVHDRFADKYPIPKNNGKTIELRKYSSLAKATTPLVEGVTPAGNMLSVTAKTATVNQYGDYIKLSDMLELTAIDNNVVQSTKLLGSQSGRTLDTITREIVNAGTNVIYACGKDGGEVLSRDELSKDCVLSVDTVFRAAAQLESMNADGIDGESYVAIIHPYAAYDLMRSAEWVDVHKYADPESIFKGEIGSLGNVRFVKSTEAKIFADESCPQFYQLTSDANFLEGKDYYTKSGDSYQKASVTAGGQVTASTYYEKKALAVFSTLVIGAHAYAVTDVAGGGLQHIVKQLGYGDDPLNQRASVGWKAVRTAEILTDEYMVRIESCSPVYSEKTSAN</sequence>
<dbReference type="STRING" id="39492.ERS852540_02378"/>
<dbReference type="EMBL" id="CZBY01000026">
    <property type="protein sequence ID" value="CUQ91684.1"/>
    <property type="molecule type" value="Genomic_DNA"/>
</dbReference>
<evidence type="ECO:0000313" key="1">
    <source>
        <dbReference type="EMBL" id="CUQ91684.1"/>
    </source>
</evidence>